<protein>
    <recommendedName>
        <fullName evidence="1">GFO/IDH/MocA-like oxidoreductase domain-containing protein</fullName>
    </recommendedName>
</protein>
<sequence length="157" mass="17033">MSREKAGGGLLYDIGSHMIDILLFMLGHPAEVIGRSSNLSGRHDSDDTSSALIRFASGVQGTFQLSGSAGEQIDRLWISGDKGSLNLSIMSMEPIELVREGKSELIRFDPLEHVQQPYIEKVIRSLQGSDKMDDTAASALLTQEILEAIDTGASWQA</sequence>
<evidence type="ECO:0000259" key="1">
    <source>
        <dbReference type="Pfam" id="PF22725"/>
    </source>
</evidence>
<comment type="caution">
    <text evidence="2">The sequence shown here is derived from an EMBL/GenBank/DDBJ whole genome shotgun (WGS) entry which is preliminary data.</text>
</comment>
<dbReference type="AlphaFoldDB" id="A0A645I2G1"/>
<dbReference type="EMBL" id="VSSQ01105400">
    <property type="protein sequence ID" value="MPN45465.1"/>
    <property type="molecule type" value="Genomic_DNA"/>
</dbReference>
<dbReference type="SUPFAM" id="SSF55347">
    <property type="entry name" value="Glyceraldehyde-3-phosphate dehydrogenase-like, C-terminal domain"/>
    <property type="match status" value="1"/>
</dbReference>
<gene>
    <name evidence="2" type="ORF">SDC9_193032</name>
</gene>
<proteinExistence type="predicted"/>
<reference evidence="2" key="1">
    <citation type="submission" date="2019-08" db="EMBL/GenBank/DDBJ databases">
        <authorList>
            <person name="Kucharzyk K."/>
            <person name="Murdoch R.W."/>
            <person name="Higgins S."/>
            <person name="Loffler F."/>
        </authorList>
    </citation>
    <scope>NUCLEOTIDE SEQUENCE</scope>
</reference>
<dbReference type="Pfam" id="PF22725">
    <property type="entry name" value="GFO_IDH_MocA_C3"/>
    <property type="match status" value="1"/>
</dbReference>
<name>A0A645I2G1_9ZZZZ</name>
<organism evidence="2">
    <name type="scientific">bioreactor metagenome</name>
    <dbReference type="NCBI Taxonomy" id="1076179"/>
    <lineage>
        <taxon>unclassified sequences</taxon>
        <taxon>metagenomes</taxon>
        <taxon>ecological metagenomes</taxon>
    </lineage>
</organism>
<evidence type="ECO:0000313" key="2">
    <source>
        <dbReference type="EMBL" id="MPN45465.1"/>
    </source>
</evidence>
<dbReference type="InterPro" id="IPR055170">
    <property type="entry name" value="GFO_IDH_MocA-like_dom"/>
</dbReference>
<dbReference type="Gene3D" id="3.30.360.10">
    <property type="entry name" value="Dihydrodipicolinate Reductase, domain 2"/>
    <property type="match status" value="1"/>
</dbReference>
<accession>A0A645I2G1</accession>
<feature type="domain" description="GFO/IDH/MocA-like oxidoreductase" evidence="1">
    <location>
        <begin position="3"/>
        <end position="85"/>
    </location>
</feature>